<accession>A0AAD9BXE6</accession>
<dbReference type="Pfam" id="PF01477">
    <property type="entry name" value="PLAT"/>
    <property type="match status" value="1"/>
</dbReference>
<evidence type="ECO:0000259" key="15">
    <source>
        <dbReference type="PROSITE" id="PS50050"/>
    </source>
</evidence>
<evidence type="ECO:0000256" key="4">
    <source>
        <dbReference type="ARBA" id="ARBA00022729"/>
    </source>
</evidence>
<evidence type="ECO:0000256" key="11">
    <source>
        <dbReference type="PROSITE-ProRule" id="PRU00206"/>
    </source>
</evidence>
<evidence type="ECO:0000256" key="9">
    <source>
        <dbReference type="ARBA" id="ARBA00023180"/>
    </source>
</evidence>
<dbReference type="SMART" id="SM00208">
    <property type="entry name" value="TNFR"/>
    <property type="match status" value="2"/>
</dbReference>
<feature type="disulfide bond" evidence="11">
    <location>
        <begin position="27"/>
        <end position="42"/>
    </location>
</feature>
<feature type="disulfide bond" evidence="11">
    <location>
        <begin position="45"/>
        <end position="58"/>
    </location>
</feature>
<feature type="disulfide bond" evidence="11">
    <location>
        <begin position="48"/>
        <end position="66"/>
    </location>
</feature>
<dbReference type="PROSITE" id="PS50095">
    <property type="entry name" value="PLAT"/>
    <property type="match status" value="1"/>
</dbReference>
<dbReference type="Pfam" id="PF00020">
    <property type="entry name" value="TNFR_c6"/>
    <property type="match status" value="1"/>
</dbReference>
<dbReference type="Proteomes" id="UP001228049">
    <property type="component" value="Unassembled WGS sequence"/>
</dbReference>
<dbReference type="InterPro" id="IPR036392">
    <property type="entry name" value="PLAT/LH2_dom_sf"/>
</dbReference>
<proteinExistence type="predicted"/>
<dbReference type="AlphaFoldDB" id="A0AAD9BXE6"/>
<comment type="caution">
    <text evidence="10">Lacks conserved residue(s) required for the propagation of feature annotation.</text>
</comment>
<evidence type="ECO:0000259" key="14">
    <source>
        <dbReference type="PROSITE" id="PS50017"/>
    </source>
</evidence>
<feature type="repeat" description="TNFR-Cys" evidence="11">
    <location>
        <begin position="26"/>
        <end position="66"/>
    </location>
</feature>
<feature type="compositionally biased region" description="Low complexity" evidence="12">
    <location>
        <begin position="194"/>
        <end position="212"/>
    </location>
</feature>
<keyword evidence="18" id="KW-1185">Reference proteome</keyword>
<dbReference type="PANTHER" id="PTHR46730">
    <property type="entry name" value="POLYCYSTIN-1"/>
    <property type="match status" value="1"/>
</dbReference>
<evidence type="ECO:0000256" key="1">
    <source>
        <dbReference type="ARBA" id="ARBA00004370"/>
    </source>
</evidence>
<dbReference type="GO" id="GO:0006816">
    <property type="term" value="P:calcium ion transport"/>
    <property type="evidence" value="ECO:0007669"/>
    <property type="project" value="TreeGrafter"/>
</dbReference>
<feature type="domain" description="Death" evidence="14">
    <location>
        <begin position="264"/>
        <end position="318"/>
    </location>
</feature>
<dbReference type="Pfam" id="PF00531">
    <property type="entry name" value="Death"/>
    <property type="match status" value="1"/>
</dbReference>
<dbReference type="PROSITE" id="PS50017">
    <property type="entry name" value="DEATH_DOMAIN"/>
    <property type="match status" value="1"/>
</dbReference>
<evidence type="ECO:0000256" key="5">
    <source>
        <dbReference type="ARBA" id="ARBA00022737"/>
    </source>
</evidence>
<evidence type="ECO:0000313" key="17">
    <source>
        <dbReference type="EMBL" id="KAK1892090.1"/>
    </source>
</evidence>
<dbReference type="GO" id="GO:0006915">
    <property type="term" value="P:apoptotic process"/>
    <property type="evidence" value="ECO:0007669"/>
    <property type="project" value="UniProtKB-KW"/>
</dbReference>
<dbReference type="SUPFAM" id="SSF47986">
    <property type="entry name" value="DEATH domain"/>
    <property type="match status" value="1"/>
</dbReference>
<evidence type="ECO:0000256" key="6">
    <source>
        <dbReference type="ARBA" id="ARBA00022989"/>
    </source>
</evidence>
<evidence type="ECO:0000256" key="10">
    <source>
        <dbReference type="PROSITE-ProRule" id="PRU00152"/>
    </source>
</evidence>
<feature type="domain" description="TNFR-Cys" evidence="15">
    <location>
        <begin position="26"/>
        <end position="66"/>
    </location>
</feature>
<feature type="region of interest" description="Disordered" evidence="12">
    <location>
        <begin position="147"/>
        <end position="182"/>
    </location>
</feature>
<dbReference type="PROSITE" id="PS50050">
    <property type="entry name" value="TNFR_NGFR_2"/>
    <property type="match status" value="1"/>
</dbReference>
<reference evidence="17" key="1">
    <citation type="submission" date="2023-04" db="EMBL/GenBank/DDBJ databases">
        <title>Chromosome-level genome of Chaenocephalus aceratus.</title>
        <authorList>
            <person name="Park H."/>
        </authorList>
    </citation>
    <scope>NUCLEOTIDE SEQUENCE</scope>
    <source>
        <strain evidence="17">DE</strain>
        <tissue evidence="17">Muscle</tissue>
    </source>
</reference>
<dbReference type="InterPro" id="IPR001368">
    <property type="entry name" value="TNFR/NGFR_Cys_rich_reg"/>
</dbReference>
<evidence type="ECO:0000256" key="13">
    <source>
        <dbReference type="SAM" id="Phobius"/>
    </source>
</evidence>
<gene>
    <name evidence="17" type="ORF">KUDE01_007167</name>
</gene>
<evidence type="ECO:0000259" key="16">
    <source>
        <dbReference type="PROSITE" id="PS50095"/>
    </source>
</evidence>
<dbReference type="SUPFAM" id="SSF49723">
    <property type="entry name" value="Lipase/lipooxygenase domain (PLAT/LH2 domain)"/>
    <property type="match status" value="1"/>
</dbReference>
<dbReference type="Gene3D" id="2.60.60.20">
    <property type="entry name" value="PLAT/LH2 domain"/>
    <property type="match status" value="1"/>
</dbReference>
<evidence type="ECO:0000313" key="18">
    <source>
        <dbReference type="Proteomes" id="UP001228049"/>
    </source>
</evidence>
<dbReference type="PANTHER" id="PTHR46730:SF4">
    <property type="entry name" value="POLYCYSTIC KIDNEY DISEASE PROTEIN 1-LIKE 1"/>
    <property type="match status" value="1"/>
</dbReference>
<comment type="subcellular location">
    <subcellularLocation>
        <location evidence="1">Membrane</location>
    </subcellularLocation>
</comment>
<keyword evidence="2 13" id="KW-0812">Transmembrane</keyword>
<name>A0AAD9BXE6_DISEL</name>
<organism evidence="17 18">
    <name type="scientific">Dissostichus eleginoides</name>
    <name type="common">Patagonian toothfish</name>
    <name type="synonym">Dissostichus amissus</name>
    <dbReference type="NCBI Taxonomy" id="100907"/>
    <lineage>
        <taxon>Eukaryota</taxon>
        <taxon>Metazoa</taxon>
        <taxon>Chordata</taxon>
        <taxon>Craniata</taxon>
        <taxon>Vertebrata</taxon>
        <taxon>Euteleostomi</taxon>
        <taxon>Actinopterygii</taxon>
        <taxon>Neopterygii</taxon>
        <taxon>Teleostei</taxon>
        <taxon>Neoteleostei</taxon>
        <taxon>Acanthomorphata</taxon>
        <taxon>Eupercaria</taxon>
        <taxon>Perciformes</taxon>
        <taxon>Notothenioidei</taxon>
        <taxon>Nototheniidae</taxon>
        <taxon>Dissostichus</taxon>
    </lineage>
</organism>
<dbReference type="InterPro" id="IPR000488">
    <property type="entry name" value="Death_dom"/>
</dbReference>
<keyword evidence="3" id="KW-0053">Apoptosis</keyword>
<feature type="transmembrane region" description="Helical" evidence="13">
    <location>
        <begin position="117"/>
        <end position="139"/>
    </location>
</feature>
<comment type="caution">
    <text evidence="17">The sequence shown here is derived from an EMBL/GenBank/DDBJ whole genome shotgun (WGS) entry which is preliminary data.</text>
</comment>
<dbReference type="GO" id="GO:0005886">
    <property type="term" value="C:plasma membrane"/>
    <property type="evidence" value="ECO:0007669"/>
    <property type="project" value="TreeGrafter"/>
</dbReference>
<sequence>MCVCVFAGQRVASHCSTAGGESVCEECEDGTFTEHDNGLKQCFKCAQCRSDQEVVRRCSHTQETECRCRAGRFCSPDEACEVCRRCSRDGEELHVHHQHKCKKNAPKSNPDSEKAAWVVPLVAMAAALIIAGIIIFAMWRRRRAKESQSSPPDGLKAGQLFTVSSSDGRSNGERPLLVRSRSCREEEEERRVLCESLSSSTTNSQLSLSALPPANPPPPSSRPARRKSSMREEESFPKLVPNNGDDSLRKCFQFFDELDFAFHRRFFRHLDVSDNDIKSKEHLHLYEDKIYALLNIWLEMKGRDASLNDLLQALLDLNQRRTPLDLDPVFDGHVSELLQLSQDVSAHLGLTAALIVYMVLKGEDGFSQTRELHVPGCTLFRKNSQDTFIISAADSLGPVWGVHIWHDNSGPSPSWNIKHLDVSEASRGHLKGRAWLFVAHCWLAVNQSDGRVERILGKCTRGIGFFKMLSLKLSDYLANYHIWISLYSCPCPNTFTHTQRLCVSLLLLLGYACASTLIISQMDDQV</sequence>
<dbReference type="EMBL" id="JASDAP010000013">
    <property type="protein sequence ID" value="KAK1892090.1"/>
    <property type="molecule type" value="Genomic_DNA"/>
</dbReference>
<dbReference type="InterPro" id="IPR001024">
    <property type="entry name" value="PLAT/LH2_dom"/>
</dbReference>
<keyword evidence="6 13" id="KW-1133">Transmembrane helix</keyword>
<protein>
    <submittedName>
        <fullName evidence="17">Polycystic kidney disease 1 like 1</fullName>
    </submittedName>
</protein>
<feature type="domain" description="PLAT" evidence="16">
    <location>
        <begin position="336"/>
        <end position="457"/>
    </location>
</feature>
<dbReference type="SUPFAM" id="SSF57586">
    <property type="entry name" value="TNF receptor-like"/>
    <property type="match status" value="2"/>
</dbReference>
<dbReference type="Gene3D" id="1.10.533.10">
    <property type="entry name" value="Death Domain, Fas"/>
    <property type="match status" value="1"/>
</dbReference>
<keyword evidence="4" id="KW-0732">Signal</keyword>
<keyword evidence="9" id="KW-0325">Glycoprotein</keyword>
<evidence type="ECO:0000256" key="8">
    <source>
        <dbReference type="ARBA" id="ARBA00023157"/>
    </source>
</evidence>
<dbReference type="InterPro" id="IPR011029">
    <property type="entry name" value="DEATH-like_dom_sf"/>
</dbReference>
<keyword evidence="7 13" id="KW-0472">Membrane</keyword>
<evidence type="ECO:0000256" key="7">
    <source>
        <dbReference type="ARBA" id="ARBA00023136"/>
    </source>
</evidence>
<dbReference type="Gene3D" id="2.10.50.10">
    <property type="entry name" value="Tumor Necrosis Factor Receptor, subunit A, domain 2"/>
    <property type="match status" value="2"/>
</dbReference>
<dbReference type="GO" id="GO:0007165">
    <property type="term" value="P:signal transduction"/>
    <property type="evidence" value="ECO:0007669"/>
    <property type="project" value="InterPro"/>
</dbReference>
<feature type="region of interest" description="Disordered" evidence="12">
    <location>
        <begin position="194"/>
        <end position="241"/>
    </location>
</feature>
<evidence type="ECO:0000256" key="3">
    <source>
        <dbReference type="ARBA" id="ARBA00022703"/>
    </source>
</evidence>
<keyword evidence="5" id="KW-0677">Repeat</keyword>
<evidence type="ECO:0000256" key="12">
    <source>
        <dbReference type="SAM" id="MobiDB-lite"/>
    </source>
</evidence>
<dbReference type="GO" id="GO:0005261">
    <property type="term" value="F:monoatomic cation channel activity"/>
    <property type="evidence" value="ECO:0007669"/>
    <property type="project" value="TreeGrafter"/>
</dbReference>
<evidence type="ECO:0000256" key="2">
    <source>
        <dbReference type="ARBA" id="ARBA00022692"/>
    </source>
</evidence>
<keyword evidence="8 11" id="KW-1015">Disulfide bond</keyword>